<keyword evidence="4 7" id="KW-0812">Transmembrane</keyword>
<dbReference type="KEGG" id="smf:Smon_0894"/>
<keyword evidence="9" id="KW-1185">Reference proteome</keyword>
<evidence type="ECO:0000256" key="5">
    <source>
        <dbReference type="ARBA" id="ARBA00022989"/>
    </source>
</evidence>
<dbReference type="InterPro" id="IPR027417">
    <property type="entry name" value="P-loop_NTPase"/>
</dbReference>
<feature type="transmembrane region" description="Helical" evidence="7">
    <location>
        <begin position="91"/>
        <end position="112"/>
    </location>
</feature>
<dbReference type="PANTHER" id="PTHR37937:SF1">
    <property type="entry name" value="CONJUGATIVE TRANSFER: DNA TRANSPORT"/>
    <property type="match status" value="1"/>
</dbReference>
<keyword evidence="6 7" id="KW-0472">Membrane</keyword>
<reference evidence="8 9" key="1">
    <citation type="journal article" date="2009" name="Stand. Genomic Sci.">
        <title>Complete genome sequence of Streptobacillus moniliformis type strain (9901T).</title>
        <authorList>
            <person name="Nolan M."/>
            <person name="Gronow S."/>
            <person name="Lapidus A."/>
            <person name="Ivanova N."/>
            <person name="Copeland A."/>
            <person name="Lucas S."/>
            <person name="Del Rio T.G."/>
            <person name="Chen F."/>
            <person name="Tice H."/>
            <person name="Pitluck S."/>
            <person name="Cheng J.F."/>
            <person name="Sims D."/>
            <person name="Meincke L."/>
            <person name="Bruce D."/>
            <person name="Goodwin L."/>
            <person name="Brettin T."/>
            <person name="Han C."/>
            <person name="Detter J.C."/>
            <person name="Ovchinikova G."/>
            <person name="Pati A."/>
            <person name="Mavromatis K."/>
            <person name="Mikhailova N."/>
            <person name="Chen A."/>
            <person name="Palaniappan K."/>
            <person name="Land M."/>
            <person name="Hauser L."/>
            <person name="Chang Y.J."/>
            <person name="Jeffries C.D."/>
            <person name="Rohde M."/>
            <person name="Sproer C."/>
            <person name="Goker M."/>
            <person name="Bristow J."/>
            <person name="Eisen J.A."/>
            <person name="Markowitz V."/>
            <person name="Hugenholtz P."/>
            <person name="Kyrpides N.C."/>
            <person name="Klenk H.P."/>
            <person name="Chain P."/>
        </authorList>
    </citation>
    <scope>NUCLEOTIDE SEQUENCE [LARGE SCALE GENOMIC DNA]</scope>
    <source>
        <strain evidence="9">ATCC 14647 / DSM 12112 / NCTC 10651 / 9901</strain>
    </source>
</reference>
<dbReference type="SUPFAM" id="SSF52540">
    <property type="entry name" value="P-loop containing nucleoside triphosphate hydrolases"/>
    <property type="match status" value="1"/>
</dbReference>
<proteinExistence type="inferred from homology"/>
<organism evidence="8 9">
    <name type="scientific">Streptobacillus moniliformis (strain ATCC 14647 / DSM 12112 / NCTC 10651 / 9901)</name>
    <dbReference type="NCBI Taxonomy" id="519441"/>
    <lineage>
        <taxon>Bacteria</taxon>
        <taxon>Fusobacteriati</taxon>
        <taxon>Fusobacteriota</taxon>
        <taxon>Fusobacteriia</taxon>
        <taxon>Fusobacteriales</taxon>
        <taxon>Leptotrichiaceae</taxon>
        <taxon>Streptobacillus</taxon>
    </lineage>
</organism>
<dbReference type="CDD" id="cd01127">
    <property type="entry name" value="TrwB_TraG_TraD_VirD4"/>
    <property type="match status" value="1"/>
</dbReference>
<comment type="subcellular location">
    <subcellularLocation>
        <location evidence="1">Cell membrane</location>
        <topology evidence="1">Multi-pass membrane protein</topology>
    </subcellularLocation>
</comment>
<evidence type="ECO:0000256" key="3">
    <source>
        <dbReference type="ARBA" id="ARBA00022475"/>
    </source>
</evidence>
<evidence type="ECO:0000256" key="2">
    <source>
        <dbReference type="ARBA" id="ARBA00008806"/>
    </source>
</evidence>
<dbReference type="PANTHER" id="PTHR37937">
    <property type="entry name" value="CONJUGATIVE TRANSFER: DNA TRANSPORT"/>
    <property type="match status" value="1"/>
</dbReference>
<dbReference type="InterPro" id="IPR003688">
    <property type="entry name" value="TraG/VirD4"/>
</dbReference>
<accession>D1AYI5</accession>
<gene>
    <name evidence="8" type="ordered locus">Smon_0894</name>
</gene>
<evidence type="ECO:0000313" key="8">
    <source>
        <dbReference type="EMBL" id="ACZ01361.1"/>
    </source>
</evidence>
<dbReference type="GO" id="GO:0005886">
    <property type="term" value="C:plasma membrane"/>
    <property type="evidence" value="ECO:0007669"/>
    <property type="project" value="UniProtKB-SubCell"/>
</dbReference>
<name>D1AYI5_STRM9</name>
<evidence type="ECO:0000313" key="9">
    <source>
        <dbReference type="Proteomes" id="UP000002072"/>
    </source>
</evidence>
<dbReference type="Pfam" id="PF02534">
    <property type="entry name" value="T4SS-DNA_transf"/>
    <property type="match status" value="1"/>
</dbReference>
<dbReference type="STRING" id="519441.Smon_0894"/>
<evidence type="ECO:0000256" key="4">
    <source>
        <dbReference type="ARBA" id="ARBA00022692"/>
    </source>
</evidence>
<dbReference type="AlphaFoldDB" id="D1AYI5"/>
<comment type="similarity">
    <text evidence="2">Belongs to the VirD4/TraG family.</text>
</comment>
<dbReference type="EMBL" id="CP001779">
    <property type="protein sequence ID" value="ACZ01361.1"/>
    <property type="molecule type" value="Genomic_DNA"/>
</dbReference>
<sequence length="627" mass="70978">MLSDIKKIRWKNMKRKEKIFVIGTISWIIITLILILFFYLSNYARILNYPKIFDKYILINIENIKIYRPNLFMYKSLSKVPNATKWAKYEFMIILALITVPYIIFCLPIKWIPKDISHGSARWGTFDDLGLSGFLIPNTAAKAFELNLLEESGVVLGEVDGRLIKDNGKTHILLSAPTRTGKGVSVIIPTLVDSWKDSVLVLDIKGENYQMTAGWRQKQFNNTIFKFSPLSVDSCSFNPMREVRYLTPDEIDDAKTIAQIIVIDEGASDPFWGLAGSDLATTLILYELYKGKGEANLSSVVKFITDPSGPLEDRLKKLINRPIFNPNKDKEILEKLLSIYTSKSDQEQIKKGIHPFIDRGLADALGKGEKTLQSIVATAKAKLSIFESPNVEKNTSQSDFRILDLMAADKPISLYIVVPPGQIQPLAPLLRILIIQCVQLLTPEMDYAGNSNKIKFKHRLLMLLDEFPAIGKMEILEKAIGFVAGYGMKMMLVVQSLDQLNKIYTENNMFMGNCQVQVFYTANDNKTAEYISKTIGQETIVTKNYSSDGGFFSKKSISVSKSGRDLIKPDEMRRFPLDKILLLVGGKPPIKSNKVLFFKDKRFKDKVKLPINPTVHMQKELELQEGK</sequence>
<protein>
    <submittedName>
        <fullName evidence="8">TRAG family protein</fullName>
    </submittedName>
</protein>
<dbReference type="Proteomes" id="UP000002072">
    <property type="component" value="Chromosome"/>
</dbReference>
<dbReference type="Gene3D" id="3.40.50.300">
    <property type="entry name" value="P-loop containing nucleotide triphosphate hydrolases"/>
    <property type="match status" value="1"/>
</dbReference>
<evidence type="ECO:0000256" key="7">
    <source>
        <dbReference type="SAM" id="Phobius"/>
    </source>
</evidence>
<evidence type="ECO:0000256" key="6">
    <source>
        <dbReference type="ARBA" id="ARBA00023136"/>
    </source>
</evidence>
<dbReference type="OrthoDB" id="9766496at2"/>
<keyword evidence="5 7" id="KW-1133">Transmembrane helix</keyword>
<feature type="transmembrane region" description="Helical" evidence="7">
    <location>
        <begin position="20"/>
        <end position="40"/>
    </location>
</feature>
<evidence type="ECO:0000256" key="1">
    <source>
        <dbReference type="ARBA" id="ARBA00004651"/>
    </source>
</evidence>
<dbReference type="eggNOG" id="COG3505">
    <property type="taxonomic scope" value="Bacteria"/>
</dbReference>
<dbReference type="HOGENOM" id="CLU_012039_0_2_0"/>
<dbReference type="InterPro" id="IPR051539">
    <property type="entry name" value="T4SS-coupling_protein"/>
</dbReference>
<keyword evidence="3" id="KW-1003">Cell membrane</keyword>